<dbReference type="GeneID" id="26837090"/>
<dbReference type="GO" id="GO:0015179">
    <property type="term" value="F:L-amino acid transmembrane transporter activity"/>
    <property type="evidence" value="ECO:0007669"/>
    <property type="project" value="TreeGrafter"/>
</dbReference>
<accession>A0A0V1Q6V0</accession>
<keyword evidence="6 9" id="KW-1133">Transmembrane helix</keyword>
<feature type="transmembrane region" description="Helical" evidence="9">
    <location>
        <begin position="296"/>
        <end position="317"/>
    </location>
</feature>
<keyword evidence="12" id="KW-1185">Reference proteome</keyword>
<feature type="transmembrane region" description="Helical" evidence="9">
    <location>
        <begin position="220"/>
        <end position="241"/>
    </location>
</feature>
<feature type="transmembrane region" description="Helical" evidence="9">
    <location>
        <begin position="420"/>
        <end position="439"/>
    </location>
</feature>
<dbReference type="PANTHER" id="PTHR22950:SF458">
    <property type="entry name" value="SODIUM-COUPLED NEUTRAL AMINO ACID TRANSPORTER 11-RELATED"/>
    <property type="match status" value="1"/>
</dbReference>
<keyword evidence="3" id="KW-0813">Transport</keyword>
<gene>
    <name evidence="11" type="ORF">AC631_00081</name>
</gene>
<dbReference type="GO" id="GO:0016020">
    <property type="term" value="C:membrane"/>
    <property type="evidence" value="ECO:0007669"/>
    <property type="project" value="UniProtKB-SubCell"/>
</dbReference>
<keyword evidence="4 9" id="KW-0812">Transmembrane</keyword>
<evidence type="ECO:0000256" key="9">
    <source>
        <dbReference type="SAM" id="Phobius"/>
    </source>
</evidence>
<feature type="transmembrane region" description="Helical" evidence="9">
    <location>
        <begin position="71"/>
        <end position="90"/>
    </location>
</feature>
<evidence type="ECO:0000256" key="8">
    <source>
        <dbReference type="SAM" id="MobiDB-lite"/>
    </source>
</evidence>
<dbReference type="Pfam" id="PF01490">
    <property type="entry name" value="Aa_trans"/>
    <property type="match status" value="1"/>
</dbReference>
<evidence type="ECO:0000313" key="11">
    <source>
        <dbReference type="EMBL" id="KSA04210.1"/>
    </source>
</evidence>
<protein>
    <recommendedName>
        <fullName evidence="10">Amino acid transporter transmembrane domain-containing protein</fullName>
    </recommendedName>
</protein>
<feature type="transmembrane region" description="Helical" evidence="9">
    <location>
        <begin position="337"/>
        <end position="359"/>
    </location>
</feature>
<reference evidence="11 12" key="1">
    <citation type="submission" date="2015-11" db="EMBL/GenBank/DDBJ databases">
        <title>The genome of Debaryomyces fabryi.</title>
        <authorList>
            <person name="Tafer H."/>
            <person name="Lopandic K."/>
        </authorList>
    </citation>
    <scope>NUCLEOTIDE SEQUENCE [LARGE SCALE GENOMIC DNA]</scope>
    <source>
        <strain evidence="11 12">CBS 789</strain>
    </source>
</reference>
<dbReference type="OrthoDB" id="28208at2759"/>
<dbReference type="EMBL" id="LMYN01000001">
    <property type="protein sequence ID" value="KSA04210.1"/>
    <property type="molecule type" value="Genomic_DNA"/>
</dbReference>
<dbReference type="AlphaFoldDB" id="A0A0V1Q6V0"/>
<feature type="transmembrane region" description="Helical" evidence="9">
    <location>
        <begin position="460"/>
        <end position="482"/>
    </location>
</feature>
<evidence type="ECO:0000256" key="6">
    <source>
        <dbReference type="ARBA" id="ARBA00022989"/>
    </source>
</evidence>
<evidence type="ECO:0000256" key="4">
    <source>
        <dbReference type="ARBA" id="ARBA00022692"/>
    </source>
</evidence>
<evidence type="ECO:0000259" key="10">
    <source>
        <dbReference type="Pfam" id="PF01490"/>
    </source>
</evidence>
<comment type="subcellular location">
    <subcellularLocation>
        <location evidence="1">Membrane</location>
        <topology evidence="1">Multi-pass membrane protein</topology>
    </subcellularLocation>
</comment>
<evidence type="ECO:0000313" key="12">
    <source>
        <dbReference type="Proteomes" id="UP000054251"/>
    </source>
</evidence>
<feature type="region of interest" description="Disordered" evidence="8">
    <location>
        <begin position="1"/>
        <end position="28"/>
    </location>
</feature>
<dbReference type="GO" id="GO:0005783">
    <property type="term" value="C:endoplasmic reticulum"/>
    <property type="evidence" value="ECO:0007669"/>
    <property type="project" value="TreeGrafter"/>
</dbReference>
<keyword evidence="5" id="KW-0029">Amino-acid transport</keyword>
<comment type="caution">
    <text evidence="11">The sequence shown here is derived from an EMBL/GenBank/DDBJ whole genome shotgun (WGS) entry which is preliminary data.</text>
</comment>
<evidence type="ECO:0000256" key="5">
    <source>
        <dbReference type="ARBA" id="ARBA00022970"/>
    </source>
</evidence>
<name>A0A0V1Q6V0_9ASCO</name>
<feature type="transmembrane region" description="Helical" evidence="9">
    <location>
        <begin position="185"/>
        <end position="208"/>
    </location>
</feature>
<evidence type="ECO:0000256" key="7">
    <source>
        <dbReference type="ARBA" id="ARBA00023136"/>
    </source>
</evidence>
<evidence type="ECO:0000256" key="2">
    <source>
        <dbReference type="ARBA" id="ARBA00008066"/>
    </source>
</evidence>
<feature type="transmembrane region" description="Helical" evidence="9">
    <location>
        <begin position="261"/>
        <end position="284"/>
    </location>
</feature>
<evidence type="ECO:0000256" key="1">
    <source>
        <dbReference type="ARBA" id="ARBA00004141"/>
    </source>
</evidence>
<feature type="transmembrane region" description="Helical" evidence="9">
    <location>
        <begin position="96"/>
        <end position="118"/>
    </location>
</feature>
<dbReference type="Proteomes" id="UP000054251">
    <property type="component" value="Unassembled WGS sequence"/>
</dbReference>
<dbReference type="InterPro" id="IPR013057">
    <property type="entry name" value="AA_transpt_TM"/>
</dbReference>
<keyword evidence="7 9" id="KW-0472">Membrane</keyword>
<proteinExistence type="inferred from homology"/>
<dbReference type="RefSeq" id="XP_015470312.1">
    <property type="nucleotide sequence ID" value="XM_015608911.1"/>
</dbReference>
<dbReference type="PANTHER" id="PTHR22950">
    <property type="entry name" value="AMINO ACID TRANSPORTER"/>
    <property type="match status" value="1"/>
</dbReference>
<sequence length="497" mass="55116">MSKTRDQEQPYVSIPQINNNNNPDDAQLQEEEFELQSLTSLDYENSTTDRVEHEGQNDAESQEGKSSMNMAFMNMANSILGAGIIGQPFALKNCGLVGGIIVLISLSFLIDWTLRLMVMNAEISQTRSYQDTVNYCFGRYGKIVLLFTISSFAYGGCMAFCVIIGDTIPHVLKAFIPDSITGSSSVVGWMFHRNTIIVIFTTCISYPLSLNRDISKLAKASGFALVGMLVIVLITVVRGPFADSSLKAPLTKLEWTVNINIFQGISVISFALVCHHNTIFIYNSLRNATLARFAKLTHIACAVSMICCFVMGVNGFLNFGDNTKGNILNNFRSDDNWINLARFCFGLNMLTTFPLEIFVVRDVLKEIVFANIKTEGGSTSHLELSSRQHFIITTLLVFTSMAVSLFTCNLGIILELIGATSASLMAYIIPPLCHLKLSWNRTDYKNAGYADRREFMIWKLVPCIACTTFGFLVMFISSYMSIVTNMKDSDGGHCIGE</sequence>
<feature type="transmembrane region" description="Helical" evidence="9">
    <location>
        <begin position="390"/>
        <end position="414"/>
    </location>
</feature>
<evidence type="ECO:0000256" key="3">
    <source>
        <dbReference type="ARBA" id="ARBA00022448"/>
    </source>
</evidence>
<feature type="domain" description="Amino acid transporter transmembrane" evidence="10">
    <location>
        <begin position="65"/>
        <end position="482"/>
    </location>
</feature>
<comment type="similarity">
    <text evidence="2">Belongs to the amino acid/polyamine transporter 2 family.</text>
</comment>
<organism evidence="11 12">
    <name type="scientific">Debaryomyces fabryi</name>
    <dbReference type="NCBI Taxonomy" id="58627"/>
    <lineage>
        <taxon>Eukaryota</taxon>
        <taxon>Fungi</taxon>
        <taxon>Dikarya</taxon>
        <taxon>Ascomycota</taxon>
        <taxon>Saccharomycotina</taxon>
        <taxon>Pichiomycetes</taxon>
        <taxon>Debaryomycetaceae</taxon>
        <taxon>Debaryomyces</taxon>
    </lineage>
</organism>
<feature type="transmembrane region" description="Helical" evidence="9">
    <location>
        <begin position="143"/>
        <end position="165"/>
    </location>
</feature>